<keyword evidence="3" id="KW-1185">Reference proteome</keyword>
<evidence type="ECO:0000256" key="1">
    <source>
        <dbReference type="SAM" id="MobiDB-lite"/>
    </source>
</evidence>
<gene>
    <name evidence="2" type="ORF">KC19_1G209600</name>
</gene>
<feature type="region of interest" description="Disordered" evidence="1">
    <location>
        <begin position="66"/>
        <end position="117"/>
    </location>
</feature>
<protein>
    <submittedName>
        <fullName evidence="2">Uncharacterized protein</fullName>
    </submittedName>
</protein>
<organism evidence="2 3">
    <name type="scientific">Ceratodon purpureus</name>
    <name type="common">Fire moss</name>
    <name type="synonym">Dicranum purpureum</name>
    <dbReference type="NCBI Taxonomy" id="3225"/>
    <lineage>
        <taxon>Eukaryota</taxon>
        <taxon>Viridiplantae</taxon>
        <taxon>Streptophyta</taxon>
        <taxon>Embryophyta</taxon>
        <taxon>Bryophyta</taxon>
        <taxon>Bryophytina</taxon>
        <taxon>Bryopsida</taxon>
        <taxon>Dicranidae</taxon>
        <taxon>Pseudoditrichales</taxon>
        <taxon>Ditrichaceae</taxon>
        <taxon>Ceratodon</taxon>
    </lineage>
</organism>
<evidence type="ECO:0000313" key="3">
    <source>
        <dbReference type="Proteomes" id="UP000822688"/>
    </source>
</evidence>
<dbReference type="EMBL" id="CM026421">
    <property type="protein sequence ID" value="KAG0591887.1"/>
    <property type="molecule type" value="Genomic_DNA"/>
</dbReference>
<comment type="caution">
    <text evidence="2">The sequence shown here is derived from an EMBL/GenBank/DDBJ whole genome shotgun (WGS) entry which is preliminary data.</text>
</comment>
<proteinExistence type="predicted"/>
<accession>A0A8T0J899</accession>
<evidence type="ECO:0000313" key="2">
    <source>
        <dbReference type="EMBL" id="KAG0591887.1"/>
    </source>
</evidence>
<reference evidence="2" key="1">
    <citation type="submission" date="2020-06" db="EMBL/GenBank/DDBJ databases">
        <title>WGS assembly of Ceratodon purpureus strain R40.</title>
        <authorList>
            <person name="Carey S.B."/>
            <person name="Jenkins J."/>
            <person name="Shu S."/>
            <person name="Lovell J.T."/>
            <person name="Sreedasyam A."/>
            <person name="Maumus F."/>
            <person name="Tiley G.P."/>
            <person name="Fernandez-Pozo N."/>
            <person name="Barry K."/>
            <person name="Chen C."/>
            <person name="Wang M."/>
            <person name="Lipzen A."/>
            <person name="Daum C."/>
            <person name="Saski C.A."/>
            <person name="Payton A.C."/>
            <person name="Mcbreen J.C."/>
            <person name="Conrad R.E."/>
            <person name="Kollar L.M."/>
            <person name="Olsson S."/>
            <person name="Huttunen S."/>
            <person name="Landis J.B."/>
            <person name="Wickett N.J."/>
            <person name="Johnson M.G."/>
            <person name="Rensing S.A."/>
            <person name="Grimwood J."/>
            <person name="Schmutz J."/>
            <person name="Mcdaniel S.F."/>
        </authorList>
    </citation>
    <scope>NUCLEOTIDE SEQUENCE</scope>
    <source>
        <strain evidence="2">R40</strain>
    </source>
</reference>
<name>A0A8T0J899_CERPU</name>
<dbReference type="Proteomes" id="UP000822688">
    <property type="component" value="Chromosome 1"/>
</dbReference>
<sequence length="154" mass="17818">MDEHRLLRSLPHLAALALESPHAFLLPLKKEDRVLVLKPTHQQAQNPNPKKLRSGKTTATYNMHDYQYSQNKTHNKGRQNSRVKHLRAENHKPMPQTLGRQKSRKTSNFIRSGFSEKDNEERERKLWPCIEEKEGGRNTNLRPHGCGLSVLASR</sequence>
<feature type="compositionally biased region" description="Basic residues" evidence="1">
    <location>
        <begin position="73"/>
        <end position="85"/>
    </location>
</feature>
<dbReference type="AlphaFoldDB" id="A0A8T0J899"/>